<dbReference type="InterPro" id="IPR002156">
    <property type="entry name" value="RNaseH_domain"/>
</dbReference>
<dbReference type="PANTHER" id="PTHR47074">
    <property type="entry name" value="BNAC02G40300D PROTEIN"/>
    <property type="match status" value="1"/>
</dbReference>
<gene>
    <name evidence="3" type="primary">LOC113742348</name>
</gene>
<dbReference type="GeneID" id="113742348"/>
<accession>A0ABM4U829</accession>
<evidence type="ECO:0000313" key="3">
    <source>
        <dbReference type="RefSeq" id="XP_071903437.1"/>
    </source>
</evidence>
<dbReference type="InterPro" id="IPR036397">
    <property type="entry name" value="RNaseH_sf"/>
</dbReference>
<sequence>MFFFCSNVKAIWEAAPLSWDDLESFRSKFWLWWEELKDAVKQERMRERVELTVNLLWQIWKSRNGVQFNNKRRDPTLAVHKAVVEWREFHDIQEAEVERVGGGVTENEGISGWGRPKEGWIKVNSNTTLHLETDKAGWGIIVRNWQGKVVGAWAVPRPLCTHAKSEEALALRFAMLVANQNGWRRVEFESNCLQVVRELNSANEEVIRCTVIADLKKLILNFDECCFAYTRRANNFVSHSLAKKALQLECSAEWKDSFAGWLLELAHADCKDSCLSVT</sequence>
<dbReference type="SUPFAM" id="SSF53098">
    <property type="entry name" value="Ribonuclease H-like"/>
    <property type="match status" value="1"/>
</dbReference>
<proteinExistence type="predicted"/>
<evidence type="ECO:0000259" key="1">
    <source>
        <dbReference type="Pfam" id="PF13456"/>
    </source>
</evidence>
<evidence type="ECO:0000313" key="2">
    <source>
        <dbReference type="Proteomes" id="UP001652660"/>
    </source>
</evidence>
<dbReference type="InterPro" id="IPR012337">
    <property type="entry name" value="RNaseH-like_sf"/>
</dbReference>
<dbReference type="PANTHER" id="PTHR47074:SF48">
    <property type="entry name" value="POLYNUCLEOTIDYL TRANSFERASE, RIBONUCLEASE H-LIKE SUPERFAMILY PROTEIN"/>
    <property type="match status" value="1"/>
</dbReference>
<dbReference type="Proteomes" id="UP001652660">
    <property type="component" value="Chromosome 1c"/>
</dbReference>
<dbReference type="InterPro" id="IPR044730">
    <property type="entry name" value="RNase_H-like_dom_plant"/>
</dbReference>
<organism evidence="2 3">
    <name type="scientific">Coffea arabica</name>
    <name type="common">Arabian coffee</name>
    <dbReference type="NCBI Taxonomy" id="13443"/>
    <lineage>
        <taxon>Eukaryota</taxon>
        <taxon>Viridiplantae</taxon>
        <taxon>Streptophyta</taxon>
        <taxon>Embryophyta</taxon>
        <taxon>Tracheophyta</taxon>
        <taxon>Spermatophyta</taxon>
        <taxon>Magnoliopsida</taxon>
        <taxon>eudicotyledons</taxon>
        <taxon>Gunneridae</taxon>
        <taxon>Pentapetalae</taxon>
        <taxon>asterids</taxon>
        <taxon>lamiids</taxon>
        <taxon>Gentianales</taxon>
        <taxon>Rubiaceae</taxon>
        <taxon>Ixoroideae</taxon>
        <taxon>Gardenieae complex</taxon>
        <taxon>Bertiereae - Coffeeae clade</taxon>
        <taxon>Coffeeae</taxon>
        <taxon>Coffea</taxon>
    </lineage>
</organism>
<reference evidence="2" key="1">
    <citation type="journal article" date="2025" name="Foods">
        <title>Unveiling the Microbial Signatures of Arabica Coffee Cherries: Insights into Ripeness Specific Diversity, Functional Traits, and Implications for Quality and Safety.</title>
        <authorList>
            <consortium name="RefSeq"/>
            <person name="Tenea G.N."/>
            <person name="Cifuentes V."/>
            <person name="Reyes P."/>
            <person name="Cevallos-Vallejos M."/>
        </authorList>
    </citation>
    <scope>NUCLEOTIDE SEQUENCE [LARGE SCALE GENOMIC DNA]</scope>
</reference>
<dbReference type="CDD" id="cd06222">
    <property type="entry name" value="RNase_H_like"/>
    <property type="match status" value="1"/>
</dbReference>
<name>A0ABM4U829_COFAR</name>
<dbReference type="Gene3D" id="3.30.420.10">
    <property type="entry name" value="Ribonuclease H-like superfamily/Ribonuclease H"/>
    <property type="match status" value="1"/>
</dbReference>
<protein>
    <recommendedName>
        <fullName evidence="1">RNase H type-1 domain-containing protein</fullName>
    </recommendedName>
</protein>
<dbReference type="Pfam" id="PF13456">
    <property type="entry name" value="RVT_3"/>
    <property type="match status" value="1"/>
</dbReference>
<dbReference type="RefSeq" id="XP_071903437.1">
    <property type="nucleotide sequence ID" value="XM_072047336.1"/>
</dbReference>
<keyword evidence="2" id="KW-1185">Reference proteome</keyword>
<reference evidence="3" key="2">
    <citation type="submission" date="2025-08" db="UniProtKB">
        <authorList>
            <consortium name="RefSeq"/>
        </authorList>
    </citation>
    <scope>IDENTIFICATION</scope>
    <source>
        <tissue evidence="3">Leaves</tissue>
    </source>
</reference>
<dbReference type="InterPro" id="IPR052929">
    <property type="entry name" value="RNase_H-like_EbsB-rel"/>
</dbReference>
<feature type="domain" description="RNase H type-1" evidence="1">
    <location>
        <begin position="124"/>
        <end position="245"/>
    </location>
</feature>